<evidence type="ECO:0000313" key="4">
    <source>
        <dbReference type="EMBL" id="HJC15786.1"/>
    </source>
</evidence>
<organism evidence="4 5">
    <name type="scientific">Candidatus Fusicatenibacter intestinigallinarum</name>
    <dbReference type="NCBI Taxonomy" id="2838598"/>
    <lineage>
        <taxon>Bacteria</taxon>
        <taxon>Bacillati</taxon>
        <taxon>Bacillota</taxon>
        <taxon>Clostridia</taxon>
        <taxon>Lachnospirales</taxon>
        <taxon>Lachnospiraceae</taxon>
        <taxon>Fusicatenibacter</taxon>
    </lineage>
</organism>
<evidence type="ECO:0000256" key="2">
    <source>
        <dbReference type="SAM" id="MobiDB-lite"/>
    </source>
</evidence>
<reference evidence="4" key="2">
    <citation type="submission" date="2021-04" db="EMBL/GenBank/DDBJ databases">
        <authorList>
            <person name="Gilroy R."/>
        </authorList>
    </citation>
    <scope>NUCLEOTIDE SEQUENCE</scope>
    <source>
        <strain evidence="4">CHK185-5351</strain>
    </source>
</reference>
<feature type="non-terminal residue" evidence="4">
    <location>
        <position position="364"/>
    </location>
</feature>
<feature type="region of interest" description="Disordered" evidence="2">
    <location>
        <begin position="26"/>
        <end position="97"/>
    </location>
</feature>
<sequence>MKRKFLAAMALAVSISAVPLTAYASATVSSSSSVNTQSQVQSESESAEVPATPESTATPTPTPDVSVTPEPSTTPEPTTTPGASEDENDQYADGWNQVTGEDGKTYWVFYDAGSSAVKKNSLFEDGQKTYLTDENGYLLTGEQQYTDEEGVVHTFYFSEDGEKPGENSEYGVRITGFAANGKYYGPELVTNQKFEADGDEYYAGEDGTISRDSFVTVDGIIYYFGEDGKRVTEEGWITVGDASYYLMDSDSDGKGEVCVDGNYASNQDENSKWLIVDGGWYLLDAQDGHRMSGLQKNGNDLYYLDPEQNDKMFCSTNDTDGWKQLDGTWYFFRSWGGAYNNGWNKLGIDWYWFNEDCSMASDEW</sequence>
<accession>A0A9D2NBS2</accession>
<name>A0A9D2NBS2_9FIRM</name>
<dbReference type="InterPro" id="IPR018337">
    <property type="entry name" value="Cell_wall/Cho-bd_repeat"/>
</dbReference>
<dbReference type="Proteomes" id="UP000823849">
    <property type="component" value="Unassembled WGS sequence"/>
</dbReference>
<dbReference type="EMBL" id="DWWU01000035">
    <property type="protein sequence ID" value="HJC15786.1"/>
    <property type="molecule type" value="Genomic_DNA"/>
</dbReference>
<dbReference type="SUPFAM" id="SSF69360">
    <property type="entry name" value="Cell wall binding repeat"/>
    <property type="match status" value="1"/>
</dbReference>
<feature type="compositionally biased region" description="Low complexity" evidence="2">
    <location>
        <begin position="26"/>
        <end position="81"/>
    </location>
</feature>
<protein>
    <submittedName>
        <fullName evidence="4">Uncharacterized protein</fullName>
    </submittedName>
</protein>
<dbReference type="Pfam" id="PF01473">
    <property type="entry name" value="Choline_bind_1"/>
    <property type="match status" value="2"/>
</dbReference>
<proteinExistence type="predicted"/>
<evidence type="ECO:0000256" key="1">
    <source>
        <dbReference type="ARBA" id="ARBA00022737"/>
    </source>
</evidence>
<gene>
    <name evidence="4" type="ORF">H9705_08180</name>
</gene>
<feature type="chain" id="PRO_5038855003" evidence="3">
    <location>
        <begin position="25"/>
        <end position="364"/>
    </location>
</feature>
<evidence type="ECO:0000313" key="5">
    <source>
        <dbReference type="Proteomes" id="UP000823849"/>
    </source>
</evidence>
<keyword evidence="1" id="KW-0677">Repeat</keyword>
<evidence type="ECO:0000256" key="3">
    <source>
        <dbReference type="SAM" id="SignalP"/>
    </source>
</evidence>
<feature type="signal peptide" evidence="3">
    <location>
        <begin position="1"/>
        <end position="24"/>
    </location>
</feature>
<keyword evidence="3" id="KW-0732">Signal</keyword>
<dbReference type="AlphaFoldDB" id="A0A9D2NBS2"/>
<reference evidence="4" key="1">
    <citation type="journal article" date="2021" name="PeerJ">
        <title>Extensive microbial diversity within the chicken gut microbiome revealed by metagenomics and culture.</title>
        <authorList>
            <person name="Gilroy R."/>
            <person name="Ravi A."/>
            <person name="Getino M."/>
            <person name="Pursley I."/>
            <person name="Horton D.L."/>
            <person name="Alikhan N.F."/>
            <person name="Baker D."/>
            <person name="Gharbi K."/>
            <person name="Hall N."/>
            <person name="Watson M."/>
            <person name="Adriaenssens E.M."/>
            <person name="Foster-Nyarko E."/>
            <person name="Jarju S."/>
            <person name="Secka A."/>
            <person name="Antonio M."/>
            <person name="Oren A."/>
            <person name="Chaudhuri R.R."/>
            <person name="La Ragione R."/>
            <person name="Hildebrand F."/>
            <person name="Pallen M.J."/>
        </authorList>
    </citation>
    <scope>NUCLEOTIDE SEQUENCE</scope>
    <source>
        <strain evidence="4">CHK185-5351</strain>
    </source>
</reference>
<comment type="caution">
    <text evidence="4">The sequence shown here is derived from an EMBL/GenBank/DDBJ whole genome shotgun (WGS) entry which is preliminary data.</text>
</comment>
<dbReference type="Gene3D" id="2.10.270.10">
    <property type="entry name" value="Cholin Binding"/>
    <property type="match status" value="3"/>
</dbReference>